<evidence type="ECO:0000256" key="5">
    <source>
        <dbReference type="SAM" id="MobiDB-lite"/>
    </source>
</evidence>
<organism evidence="7">
    <name type="scientific">Neobodo designis</name>
    <name type="common">Flagellated protozoan</name>
    <name type="synonym">Bodo designis</name>
    <dbReference type="NCBI Taxonomy" id="312471"/>
    <lineage>
        <taxon>Eukaryota</taxon>
        <taxon>Discoba</taxon>
        <taxon>Euglenozoa</taxon>
        <taxon>Kinetoplastea</taxon>
        <taxon>Metakinetoplastina</taxon>
        <taxon>Neobodonida</taxon>
        <taxon>Neobodo</taxon>
    </lineage>
</organism>
<reference evidence="7" key="1">
    <citation type="submission" date="2021-01" db="EMBL/GenBank/DDBJ databases">
        <authorList>
            <person name="Corre E."/>
            <person name="Pelletier E."/>
            <person name="Niang G."/>
            <person name="Scheremetjew M."/>
            <person name="Finn R."/>
            <person name="Kale V."/>
            <person name="Holt S."/>
            <person name="Cochrane G."/>
            <person name="Meng A."/>
            <person name="Brown T."/>
            <person name="Cohen L."/>
        </authorList>
    </citation>
    <scope>NUCLEOTIDE SEQUENCE</scope>
    <source>
        <strain evidence="7">CCAP 1951/1</strain>
    </source>
</reference>
<feature type="domain" description="C3H1-type" evidence="6">
    <location>
        <begin position="209"/>
        <end position="237"/>
    </location>
</feature>
<evidence type="ECO:0000256" key="4">
    <source>
        <dbReference type="PROSITE-ProRule" id="PRU00723"/>
    </source>
</evidence>
<evidence type="ECO:0000256" key="1">
    <source>
        <dbReference type="ARBA" id="ARBA00022723"/>
    </source>
</evidence>
<dbReference type="EMBL" id="HBGF01047323">
    <property type="protein sequence ID" value="CAD9148726.1"/>
    <property type="molecule type" value="Transcribed_RNA"/>
</dbReference>
<evidence type="ECO:0000313" key="7">
    <source>
        <dbReference type="EMBL" id="CAD9148722.1"/>
    </source>
</evidence>
<evidence type="ECO:0000256" key="2">
    <source>
        <dbReference type="ARBA" id="ARBA00022771"/>
    </source>
</evidence>
<dbReference type="PANTHER" id="PTHR37562:SF5">
    <property type="entry name" value="C3H1-TYPE DOMAIN-CONTAINING PROTEIN"/>
    <property type="match status" value="1"/>
</dbReference>
<evidence type="ECO:0000256" key="3">
    <source>
        <dbReference type="ARBA" id="ARBA00022833"/>
    </source>
</evidence>
<dbReference type="AlphaFoldDB" id="A0A6U4X619"/>
<dbReference type="SUPFAM" id="SSF90229">
    <property type="entry name" value="CCCH zinc finger"/>
    <property type="match status" value="1"/>
</dbReference>
<dbReference type="PROSITE" id="PS50103">
    <property type="entry name" value="ZF_C3H1"/>
    <property type="match status" value="1"/>
</dbReference>
<dbReference type="InterPro" id="IPR000571">
    <property type="entry name" value="Znf_CCCH"/>
</dbReference>
<keyword evidence="1 4" id="KW-0479">Metal-binding</keyword>
<gene>
    <name evidence="7" type="ORF">NDES1114_LOCUS31627</name>
    <name evidence="8" type="ORF">NDES1114_LOCUS31628</name>
    <name evidence="9" type="ORF">NDES1114_LOCUS31629</name>
    <name evidence="10" type="ORF">NDES1114_LOCUS31630</name>
</gene>
<protein>
    <recommendedName>
        <fullName evidence="6">C3H1-type domain-containing protein</fullName>
    </recommendedName>
</protein>
<keyword evidence="3 4" id="KW-0862">Zinc</keyword>
<accession>A0A6U4X619</accession>
<dbReference type="GO" id="GO:0008270">
    <property type="term" value="F:zinc ion binding"/>
    <property type="evidence" value="ECO:0007669"/>
    <property type="project" value="UniProtKB-KW"/>
</dbReference>
<dbReference type="EMBL" id="HBGF01047321">
    <property type="protein sequence ID" value="CAD9148722.1"/>
    <property type="molecule type" value="Transcribed_RNA"/>
</dbReference>
<evidence type="ECO:0000313" key="10">
    <source>
        <dbReference type="EMBL" id="CAD9148728.1"/>
    </source>
</evidence>
<sequence>MSNTPPPRANRFPTPPRTARRDRAQPAPAWVRSAKLHIQVPSRPGVVLVVAAEKIWHIPADADGVNLTLCPQYDSHLRNHNATANAAAAAPLQGAPPSVTTAPVVATLGPPALIASADPCPLGARCAFVHGDVRGATEYIPHIRDIATRFAATDGDGAAAAMLLSAEGGPYARYPAGAVVQLARPNETAIYHEVPSEQLLRTRALDGSRRPVSHCVHFFTKGRCDRGPLCQFAHHLPLPGDDVPPPRLEDAPTSADPQRRPRSRHRGRGRRS</sequence>
<keyword evidence="2 4" id="KW-0863">Zinc-finger</keyword>
<feature type="compositionally biased region" description="Pro residues" evidence="5">
    <location>
        <begin position="1"/>
        <end position="16"/>
    </location>
</feature>
<dbReference type="PANTHER" id="PTHR37562">
    <property type="entry name" value="C3H1-TYPE DOMAIN-CONTAINING PROTEIN-RELATED"/>
    <property type="match status" value="1"/>
</dbReference>
<dbReference type="EMBL" id="HBGF01047322">
    <property type="protein sequence ID" value="CAD9148724.1"/>
    <property type="molecule type" value="Transcribed_RNA"/>
</dbReference>
<evidence type="ECO:0000313" key="9">
    <source>
        <dbReference type="EMBL" id="CAD9148726.1"/>
    </source>
</evidence>
<feature type="compositionally biased region" description="Basic residues" evidence="5">
    <location>
        <begin position="260"/>
        <end position="272"/>
    </location>
</feature>
<name>A0A6U4X619_NEODS</name>
<evidence type="ECO:0000259" key="6">
    <source>
        <dbReference type="PROSITE" id="PS50103"/>
    </source>
</evidence>
<proteinExistence type="predicted"/>
<feature type="zinc finger region" description="C3H1-type" evidence="4">
    <location>
        <begin position="209"/>
        <end position="237"/>
    </location>
</feature>
<dbReference type="EMBL" id="HBGF01047324">
    <property type="protein sequence ID" value="CAD9148728.1"/>
    <property type="molecule type" value="Transcribed_RNA"/>
</dbReference>
<dbReference type="InterPro" id="IPR036855">
    <property type="entry name" value="Znf_CCCH_sf"/>
</dbReference>
<feature type="region of interest" description="Disordered" evidence="5">
    <location>
        <begin position="238"/>
        <end position="272"/>
    </location>
</feature>
<evidence type="ECO:0000313" key="8">
    <source>
        <dbReference type="EMBL" id="CAD9148724.1"/>
    </source>
</evidence>
<feature type="region of interest" description="Disordered" evidence="5">
    <location>
        <begin position="1"/>
        <end position="27"/>
    </location>
</feature>